<feature type="transmembrane region" description="Helical" evidence="6">
    <location>
        <begin position="7"/>
        <end position="26"/>
    </location>
</feature>
<proteinExistence type="predicted"/>
<feature type="transmembrane region" description="Helical" evidence="6">
    <location>
        <begin position="38"/>
        <end position="61"/>
    </location>
</feature>
<name>A0ABX3B2E1_9VIBR</name>
<evidence type="ECO:0000256" key="3">
    <source>
        <dbReference type="ARBA" id="ARBA00022692"/>
    </source>
</evidence>
<organism evidence="7 8">
    <name type="scientific">Vibrio tasmaniensis 1F-267</name>
    <dbReference type="NCBI Taxonomy" id="1191324"/>
    <lineage>
        <taxon>Bacteria</taxon>
        <taxon>Pseudomonadati</taxon>
        <taxon>Pseudomonadota</taxon>
        <taxon>Gammaproteobacteria</taxon>
        <taxon>Vibrionales</taxon>
        <taxon>Vibrionaceae</taxon>
        <taxon>Vibrio</taxon>
    </lineage>
</organism>
<evidence type="ECO:0000256" key="4">
    <source>
        <dbReference type="ARBA" id="ARBA00022989"/>
    </source>
</evidence>
<dbReference type="EMBL" id="AJZO02000265">
    <property type="protein sequence ID" value="OEF43738.1"/>
    <property type="molecule type" value="Genomic_DNA"/>
</dbReference>
<gene>
    <name evidence="7" type="ORF">A163_01360</name>
</gene>
<feature type="transmembrane region" description="Helical" evidence="6">
    <location>
        <begin position="141"/>
        <end position="163"/>
    </location>
</feature>
<evidence type="ECO:0000256" key="5">
    <source>
        <dbReference type="ARBA" id="ARBA00023136"/>
    </source>
</evidence>
<feature type="transmembrane region" description="Helical" evidence="6">
    <location>
        <begin position="324"/>
        <end position="343"/>
    </location>
</feature>
<feature type="transmembrane region" description="Helical" evidence="6">
    <location>
        <begin position="81"/>
        <end position="98"/>
    </location>
</feature>
<evidence type="ECO:0000313" key="8">
    <source>
        <dbReference type="Proteomes" id="UP000094638"/>
    </source>
</evidence>
<feature type="transmembrane region" description="Helical" evidence="6">
    <location>
        <begin position="169"/>
        <end position="188"/>
    </location>
</feature>
<evidence type="ECO:0000256" key="1">
    <source>
        <dbReference type="ARBA" id="ARBA00004651"/>
    </source>
</evidence>
<protein>
    <recommendedName>
        <fullName evidence="9">Polysaccharide biosynthesis protein</fullName>
    </recommendedName>
</protein>
<feature type="transmembrane region" description="Helical" evidence="6">
    <location>
        <begin position="209"/>
        <end position="226"/>
    </location>
</feature>
<keyword evidence="4 6" id="KW-1133">Transmembrane helix</keyword>
<comment type="subcellular location">
    <subcellularLocation>
        <location evidence="1">Cell membrane</location>
        <topology evidence="1">Multi-pass membrane protein</topology>
    </subcellularLocation>
</comment>
<evidence type="ECO:0000256" key="6">
    <source>
        <dbReference type="SAM" id="Phobius"/>
    </source>
</evidence>
<dbReference type="PANTHER" id="PTHR30250:SF11">
    <property type="entry name" value="O-ANTIGEN TRANSPORTER-RELATED"/>
    <property type="match status" value="1"/>
</dbReference>
<dbReference type="PANTHER" id="PTHR30250">
    <property type="entry name" value="PST FAMILY PREDICTED COLANIC ACID TRANSPORTER"/>
    <property type="match status" value="1"/>
</dbReference>
<comment type="caution">
    <text evidence="7">The sequence shown here is derived from an EMBL/GenBank/DDBJ whole genome shotgun (WGS) entry which is preliminary data.</text>
</comment>
<dbReference type="RefSeq" id="WP_017103409.1">
    <property type="nucleotide sequence ID" value="NZ_AJZO02000265.1"/>
</dbReference>
<feature type="transmembrane region" description="Helical" evidence="6">
    <location>
        <begin position="110"/>
        <end position="129"/>
    </location>
</feature>
<sequence>MSILKLGVLLTRALEVFLSFLLIKLASDILSPEEFAKMGLFIAITQGATWFLISPIQNYLLVNSKNAFENQKLFKLIKWELAYSLLIGVVSYCFLLNSKINSLESIDSTLFFLIFTCSIGFGIVYQTLIPALNIIERRKQFILASLLFSIFNFCLPIFLTNIYKPIFEFWIAGIVLAQGLVFIVFLLYNEFNGEKREINVDSFSLSFRGLIKFSIPLSFAVAFQWFNSQGYRLVLENYIALEQLGLFFMGFSFCGRFLNAAEKVFSSVFLPDLYNAPTKDSKKQQWLEYIIKIGSVHTLLLIFLLIFGKYIYSGFISESYADGLLYLYYGAMFDYFRCLLNAVFQYNLVVNKNKVQLIVNSMMSIILAIVLYKSITFSLTLVNISQLMCVIIFLCLVCSFFYNLKGQSENS</sequence>
<keyword evidence="8" id="KW-1185">Reference proteome</keyword>
<dbReference type="Proteomes" id="UP000094638">
    <property type="component" value="Unassembled WGS sequence"/>
</dbReference>
<accession>A0ABX3B2E1</accession>
<feature type="transmembrane region" description="Helical" evidence="6">
    <location>
        <begin position="289"/>
        <end position="312"/>
    </location>
</feature>
<evidence type="ECO:0000313" key="7">
    <source>
        <dbReference type="EMBL" id="OEF43738.1"/>
    </source>
</evidence>
<keyword evidence="5 6" id="KW-0472">Membrane</keyword>
<keyword evidence="2" id="KW-1003">Cell membrane</keyword>
<dbReference type="InterPro" id="IPR050833">
    <property type="entry name" value="Poly_Biosynth_Transport"/>
</dbReference>
<keyword evidence="3 6" id="KW-0812">Transmembrane</keyword>
<evidence type="ECO:0008006" key="9">
    <source>
        <dbReference type="Google" id="ProtNLM"/>
    </source>
</evidence>
<feature type="transmembrane region" description="Helical" evidence="6">
    <location>
        <begin position="355"/>
        <end position="372"/>
    </location>
</feature>
<reference evidence="7 8" key="1">
    <citation type="journal article" date="2012" name="Science">
        <title>Ecological populations of bacteria act as socially cohesive units of antibiotic production and resistance.</title>
        <authorList>
            <person name="Cordero O.X."/>
            <person name="Wildschutte H."/>
            <person name="Kirkup B."/>
            <person name="Proehl S."/>
            <person name="Ngo L."/>
            <person name="Hussain F."/>
            <person name="Le Roux F."/>
            <person name="Mincer T."/>
            <person name="Polz M.F."/>
        </authorList>
    </citation>
    <scope>NUCLEOTIDE SEQUENCE [LARGE SCALE GENOMIC DNA]</scope>
    <source>
        <strain evidence="7 8">1F-267</strain>
    </source>
</reference>
<evidence type="ECO:0000256" key="2">
    <source>
        <dbReference type="ARBA" id="ARBA00022475"/>
    </source>
</evidence>
<feature type="transmembrane region" description="Helical" evidence="6">
    <location>
        <begin position="384"/>
        <end position="404"/>
    </location>
</feature>
<feature type="transmembrane region" description="Helical" evidence="6">
    <location>
        <begin position="238"/>
        <end position="258"/>
    </location>
</feature>